<dbReference type="Proteomes" id="UP000000763">
    <property type="component" value="Chromosome 6"/>
</dbReference>
<feature type="compositionally biased region" description="Basic residues" evidence="1">
    <location>
        <begin position="1"/>
        <end position="13"/>
    </location>
</feature>
<dbReference type="EMBL" id="AP005910">
    <property type="protein sequence ID" value="BAD36489.1"/>
    <property type="molecule type" value="Genomic_DNA"/>
</dbReference>
<dbReference type="AlphaFoldDB" id="Q69KS0"/>
<name>Q69KS0_ORYSJ</name>
<protein>
    <submittedName>
        <fullName evidence="2">Uncharacterized protein</fullName>
    </submittedName>
</protein>
<sequence length="117" mass="13524">MARMGRRAAKGRHAQGLENDWHREKIMVQEKDGDDRGLLSRMTVVSPAAGDERKVRGRAGALSLGFSGARVERKERRYNWERSRGGSRRFELERWRKGFTELEQALVAVRWGQDEVN</sequence>
<evidence type="ECO:0000313" key="3">
    <source>
        <dbReference type="Proteomes" id="UP000000763"/>
    </source>
</evidence>
<organism evidence="2 3">
    <name type="scientific">Oryza sativa subsp. japonica</name>
    <name type="common">Rice</name>
    <dbReference type="NCBI Taxonomy" id="39947"/>
    <lineage>
        <taxon>Eukaryota</taxon>
        <taxon>Viridiplantae</taxon>
        <taxon>Streptophyta</taxon>
        <taxon>Embryophyta</taxon>
        <taxon>Tracheophyta</taxon>
        <taxon>Spermatophyta</taxon>
        <taxon>Magnoliopsida</taxon>
        <taxon>Liliopsida</taxon>
        <taxon>Poales</taxon>
        <taxon>Poaceae</taxon>
        <taxon>BOP clade</taxon>
        <taxon>Oryzoideae</taxon>
        <taxon>Oryzeae</taxon>
        <taxon>Oryzinae</taxon>
        <taxon>Oryza</taxon>
        <taxon>Oryza sativa</taxon>
    </lineage>
</organism>
<proteinExistence type="predicted"/>
<evidence type="ECO:0000256" key="1">
    <source>
        <dbReference type="SAM" id="MobiDB-lite"/>
    </source>
</evidence>
<feature type="region of interest" description="Disordered" evidence="1">
    <location>
        <begin position="1"/>
        <end position="22"/>
    </location>
</feature>
<gene>
    <name evidence="2" type="primary">OSJNBa0034G14.35</name>
</gene>
<accession>Q69KS0</accession>
<reference evidence="3" key="2">
    <citation type="journal article" date="2008" name="Nucleic Acids Res.">
        <title>The rice annotation project database (RAP-DB): 2008 update.</title>
        <authorList>
            <consortium name="The rice annotation project (RAP)"/>
        </authorList>
    </citation>
    <scope>GENOME REANNOTATION</scope>
    <source>
        <strain evidence="3">cv. Nipponbare</strain>
    </source>
</reference>
<reference evidence="3" key="1">
    <citation type="journal article" date="2005" name="Nature">
        <title>The map-based sequence of the rice genome.</title>
        <authorList>
            <consortium name="International rice genome sequencing project (IRGSP)"/>
            <person name="Matsumoto T."/>
            <person name="Wu J."/>
            <person name="Kanamori H."/>
            <person name="Katayose Y."/>
            <person name="Fujisawa M."/>
            <person name="Namiki N."/>
            <person name="Mizuno H."/>
            <person name="Yamamoto K."/>
            <person name="Antonio B.A."/>
            <person name="Baba T."/>
            <person name="Sakata K."/>
            <person name="Nagamura Y."/>
            <person name="Aoki H."/>
            <person name="Arikawa K."/>
            <person name="Arita K."/>
            <person name="Bito T."/>
            <person name="Chiden Y."/>
            <person name="Fujitsuka N."/>
            <person name="Fukunaka R."/>
            <person name="Hamada M."/>
            <person name="Harada C."/>
            <person name="Hayashi A."/>
            <person name="Hijishita S."/>
            <person name="Honda M."/>
            <person name="Hosokawa S."/>
            <person name="Ichikawa Y."/>
            <person name="Idonuma A."/>
            <person name="Iijima M."/>
            <person name="Ikeda M."/>
            <person name="Ikeno M."/>
            <person name="Ito K."/>
            <person name="Ito S."/>
            <person name="Ito T."/>
            <person name="Ito Y."/>
            <person name="Ito Y."/>
            <person name="Iwabuchi A."/>
            <person name="Kamiya K."/>
            <person name="Karasawa W."/>
            <person name="Kurita K."/>
            <person name="Katagiri S."/>
            <person name="Kikuta A."/>
            <person name="Kobayashi H."/>
            <person name="Kobayashi N."/>
            <person name="Machita K."/>
            <person name="Maehara T."/>
            <person name="Masukawa M."/>
            <person name="Mizubayashi T."/>
            <person name="Mukai Y."/>
            <person name="Nagasaki H."/>
            <person name="Nagata Y."/>
            <person name="Naito S."/>
            <person name="Nakashima M."/>
            <person name="Nakama Y."/>
            <person name="Nakamichi Y."/>
            <person name="Nakamura M."/>
            <person name="Meguro A."/>
            <person name="Negishi M."/>
            <person name="Ohta I."/>
            <person name="Ohta T."/>
            <person name="Okamoto M."/>
            <person name="Ono N."/>
            <person name="Saji S."/>
            <person name="Sakaguchi M."/>
            <person name="Sakai K."/>
            <person name="Shibata M."/>
            <person name="Shimokawa T."/>
            <person name="Song J."/>
            <person name="Takazaki Y."/>
            <person name="Terasawa K."/>
            <person name="Tsugane M."/>
            <person name="Tsuji K."/>
            <person name="Ueda S."/>
            <person name="Waki K."/>
            <person name="Yamagata H."/>
            <person name="Yamamoto M."/>
            <person name="Yamamoto S."/>
            <person name="Yamane H."/>
            <person name="Yoshiki S."/>
            <person name="Yoshihara R."/>
            <person name="Yukawa K."/>
            <person name="Zhong H."/>
            <person name="Yano M."/>
            <person name="Yuan Q."/>
            <person name="Ouyang S."/>
            <person name="Liu J."/>
            <person name="Jones K.M."/>
            <person name="Gansberger K."/>
            <person name="Moffat K."/>
            <person name="Hill J."/>
            <person name="Bera J."/>
            <person name="Fadrosh D."/>
            <person name="Jin S."/>
            <person name="Johri S."/>
            <person name="Kim M."/>
            <person name="Overton L."/>
            <person name="Reardon M."/>
            <person name="Tsitrin T."/>
            <person name="Vuong H."/>
            <person name="Weaver B."/>
            <person name="Ciecko A."/>
            <person name="Tallon L."/>
            <person name="Jackson J."/>
            <person name="Pai G."/>
            <person name="Aken S.V."/>
            <person name="Utterback T."/>
            <person name="Reidmuller S."/>
            <person name="Feldblyum T."/>
            <person name="Hsiao J."/>
            <person name="Zismann V."/>
            <person name="Iobst S."/>
            <person name="de Vazeille A.R."/>
            <person name="Buell C.R."/>
            <person name="Ying K."/>
            <person name="Li Y."/>
            <person name="Lu T."/>
            <person name="Huang Y."/>
            <person name="Zhao Q."/>
            <person name="Feng Q."/>
            <person name="Zhang L."/>
            <person name="Zhu J."/>
            <person name="Weng Q."/>
            <person name="Mu J."/>
            <person name="Lu Y."/>
            <person name="Fan D."/>
            <person name="Liu Y."/>
            <person name="Guan J."/>
            <person name="Zhang Y."/>
            <person name="Yu S."/>
            <person name="Liu X."/>
            <person name="Zhang Y."/>
            <person name="Hong G."/>
            <person name="Han B."/>
            <person name="Choisne N."/>
            <person name="Demange N."/>
            <person name="Orjeda G."/>
            <person name="Samain S."/>
            <person name="Cattolico L."/>
            <person name="Pelletier E."/>
            <person name="Couloux A."/>
            <person name="Segurens B."/>
            <person name="Wincker P."/>
            <person name="D'Hont A."/>
            <person name="Scarpelli C."/>
            <person name="Weissenbach J."/>
            <person name="Salanoubat M."/>
            <person name="Quetier F."/>
            <person name="Yu Y."/>
            <person name="Kim H.R."/>
            <person name="Rambo T."/>
            <person name="Currie J."/>
            <person name="Collura K."/>
            <person name="Luo M."/>
            <person name="Yang T."/>
            <person name="Ammiraju J.S.S."/>
            <person name="Engler F."/>
            <person name="Soderlund C."/>
            <person name="Wing R.A."/>
            <person name="Palmer L.E."/>
            <person name="de la Bastide M."/>
            <person name="Spiegel L."/>
            <person name="Nascimento L."/>
            <person name="Zutavern T."/>
            <person name="O'Shaughnessy A."/>
            <person name="Dike S."/>
            <person name="Dedhia N."/>
            <person name="Preston R."/>
            <person name="Balija V."/>
            <person name="McCombie W.R."/>
            <person name="Chow T."/>
            <person name="Chen H."/>
            <person name="Chung M."/>
            <person name="Chen C."/>
            <person name="Shaw J."/>
            <person name="Wu H."/>
            <person name="Hsiao K."/>
            <person name="Chao Y."/>
            <person name="Chu M."/>
            <person name="Cheng C."/>
            <person name="Hour A."/>
            <person name="Lee P."/>
            <person name="Lin S."/>
            <person name="Lin Y."/>
            <person name="Liou J."/>
            <person name="Liu S."/>
            <person name="Hsing Y."/>
            <person name="Raghuvanshi S."/>
            <person name="Mohanty A."/>
            <person name="Bharti A.K."/>
            <person name="Gaur A."/>
            <person name="Gupta V."/>
            <person name="Kumar D."/>
            <person name="Ravi V."/>
            <person name="Vij S."/>
            <person name="Kapur A."/>
            <person name="Khurana P."/>
            <person name="Khurana P."/>
            <person name="Khurana J.P."/>
            <person name="Tyagi A.K."/>
            <person name="Gaikwad K."/>
            <person name="Singh A."/>
            <person name="Dalal V."/>
            <person name="Srivastava S."/>
            <person name="Dixit A."/>
            <person name="Pal A.K."/>
            <person name="Ghazi I.A."/>
            <person name="Yadav M."/>
            <person name="Pandit A."/>
            <person name="Bhargava A."/>
            <person name="Sureshbabu K."/>
            <person name="Batra K."/>
            <person name="Sharma T.R."/>
            <person name="Mohapatra T."/>
            <person name="Singh N.K."/>
            <person name="Messing J."/>
            <person name="Nelson A.B."/>
            <person name="Fuks G."/>
            <person name="Kavchok S."/>
            <person name="Keizer G."/>
            <person name="Linton E."/>
            <person name="Llaca V."/>
            <person name="Song R."/>
            <person name="Tanyolac B."/>
            <person name="Young S."/>
            <person name="Ho-Il K."/>
            <person name="Hahn J.H."/>
            <person name="Sangsakoo G."/>
            <person name="Vanavichit A."/>
            <person name="de Mattos Luiz.A.T."/>
            <person name="Zimmer P.D."/>
            <person name="Malone G."/>
            <person name="Dellagostin O."/>
            <person name="de Oliveira A.C."/>
            <person name="Bevan M."/>
            <person name="Bancroft I."/>
            <person name="Minx P."/>
            <person name="Cordum H."/>
            <person name="Wilson R."/>
            <person name="Cheng Z."/>
            <person name="Jin W."/>
            <person name="Jiang J."/>
            <person name="Leong S.A."/>
            <person name="Iwama H."/>
            <person name="Gojobori T."/>
            <person name="Itoh T."/>
            <person name="Niimura Y."/>
            <person name="Fujii Y."/>
            <person name="Habara T."/>
            <person name="Sakai H."/>
            <person name="Sato Y."/>
            <person name="Wilson G."/>
            <person name="Kumar K."/>
            <person name="McCouch S."/>
            <person name="Juretic N."/>
            <person name="Hoen D."/>
            <person name="Wright S."/>
            <person name="Bruskiewich R."/>
            <person name="Bureau T."/>
            <person name="Miyao A."/>
            <person name="Hirochika H."/>
            <person name="Nishikawa T."/>
            <person name="Kadowaki K."/>
            <person name="Sugiura M."/>
            <person name="Burr B."/>
            <person name="Sasaki T."/>
        </authorList>
    </citation>
    <scope>NUCLEOTIDE SEQUENCE [LARGE SCALE GENOMIC DNA]</scope>
    <source>
        <strain evidence="3">cv. Nipponbare</strain>
    </source>
</reference>
<evidence type="ECO:0000313" key="2">
    <source>
        <dbReference type="EMBL" id="BAD36489.1"/>
    </source>
</evidence>